<accession>A0A2A6CKS4</accession>
<gene>
    <name evidence="1" type="primary">WBGene00279562</name>
</gene>
<organism evidence="1 2">
    <name type="scientific">Pristionchus pacificus</name>
    <name type="common">Parasitic nematode worm</name>
    <dbReference type="NCBI Taxonomy" id="54126"/>
    <lineage>
        <taxon>Eukaryota</taxon>
        <taxon>Metazoa</taxon>
        <taxon>Ecdysozoa</taxon>
        <taxon>Nematoda</taxon>
        <taxon>Chromadorea</taxon>
        <taxon>Rhabditida</taxon>
        <taxon>Rhabditina</taxon>
        <taxon>Diplogasteromorpha</taxon>
        <taxon>Diplogasteroidea</taxon>
        <taxon>Neodiplogasteridae</taxon>
        <taxon>Pristionchus</taxon>
    </lineage>
</organism>
<keyword evidence="2" id="KW-1185">Reference proteome</keyword>
<proteinExistence type="predicted"/>
<dbReference type="Proteomes" id="UP000005239">
    <property type="component" value="Unassembled WGS sequence"/>
</dbReference>
<accession>A0A8R1UUU4</accession>
<dbReference type="AlphaFoldDB" id="A0A2A6CKS4"/>
<reference evidence="1" key="2">
    <citation type="submission" date="2022-06" db="UniProtKB">
        <authorList>
            <consortium name="EnsemblMetazoa"/>
        </authorList>
    </citation>
    <scope>IDENTIFICATION</scope>
    <source>
        <strain evidence="1">PS312</strain>
    </source>
</reference>
<protein>
    <submittedName>
        <fullName evidence="1">Uncharacterized protein</fullName>
    </submittedName>
</protein>
<dbReference type="EnsemblMetazoa" id="PPA41193.1">
    <property type="protein sequence ID" value="PPA41193.1"/>
    <property type="gene ID" value="WBGene00279562"/>
</dbReference>
<name>A0A2A6CKS4_PRIPA</name>
<reference evidence="2" key="1">
    <citation type="journal article" date="2008" name="Nat. Genet.">
        <title>The Pristionchus pacificus genome provides a unique perspective on nematode lifestyle and parasitism.</title>
        <authorList>
            <person name="Dieterich C."/>
            <person name="Clifton S.W."/>
            <person name="Schuster L.N."/>
            <person name="Chinwalla A."/>
            <person name="Delehaunty K."/>
            <person name="Dinkelacker I."/>
            <person name="Fulton L."/>
            <person name="Fulton R."/>
            <person name="Godfrey J."/>
            <person name="Minx P."/>
            <person name="Mitreva M."/>
            <person name="Roeseler W."/>
            <person name="Tian H."/>
            <person name="Witte H."/>
            <person name="Yang S.P."/>
            <person name="Wilson R.K."/>
            <person name="Sommer R.J."/>
        </authorList>
    </citation>
    <scope>NUCLEOTIDE SEQUENCE [LARGE SCALE GENOMIC DNA]</scope>
    <source>
        <strain evidence="2">PS312</strain>
    </source>
</reference>
<sequence length="70" mass="7827">MVKNYYEAVRERIGQIRRYLAQSKKGLRFSRELMTMGIFIFHAEPSLAPNAVTSKTDFNITASGANDGSA</sequence>
<evidence type="ECO:0000313" key="1">
    <source>
        <dbReference type="EnsemblMetazoa" id="PPA41193.1"/>
    </source>
</evidence>
<evidence type="ECO:0000313" key="2">
    <source>
        <dbReference type="Proteomes" id="UP000005239"/>
    </source>
</evidence>